<dbReference type="GO" id="GO:0005524">
    <property type="term" value="F:ATP binding"/>
    <property type="evidence" value="ECO:0007669"/>
    <property type="project" value="UniProtKB-UniRule"/>
</dbReference>
<dbReference type="PANTHER" id="PTHR30605:SF0">
    <property type="entry name" value="ANHYDRO-N-ACETYLMURAMIC ACID KINASE"/>
    <property type="match status" value="1"/>
</dbReference>
<keyword evidence="1" id="KW-0119">Carbohydrate metabolism</keyword>
<organism evidence="2 3">
    <name type="scientific">Grimontia hollisae</name>
    <name type="common">Vibrio hollisae</name>
    <dbReference type="NCBI Taxonomy" id="673"/>
    <lineage>
        <taxon>Bacteria</taxon>
        <taxon>Pseudomonadati</taxon>
        <taxon>Pseudomonadota</taxon>
        <taxon>Gammaproteobacteria</taxon>
        <taxon>Vibrionales</taxon>
        <taxon>Vibrionaceae</taxon>
        <taxon>Grimontia</taxon>
    </lineage>
</organism>
<feature type="binding site" evidence="1">
    <location>
        <begin position="8"/>
        <end position="15"/>
    </location>
    <ligand>
        <name>ATP</name>
        <dbReference type="ChEBI" id="CHEBI:30616"/>
    </ligand>
</feature>
<proteinExistence type="inferred from homology"/>
<dbReference type="PANTHER" id="PTHR30605">
    <property type="entry name" value="ANHYDRO-N-ACETYLMURAMIC ACID KINASE"/>
    <property type="match status" value="1"/>
</dbReference>
<keyword evidence="1 2" id="KW-0418">Kinase</keyword>
<dbReference type="Pfam" id="PF03702">
    <property type="entry name" value="AnmK"/>
    <property type="match status" value="1"/>
</dbReference>
<evidence type="ECO:0000313" key="2">
    <source>
        <dbReference type="EMBL" id="STO98218.1"/>
    </source>
</evidence>
<dbReference type="Gene3D" id="3.30.420.40">
    <property type="match status" value="2"/>
</dbReference>
<dbReference type="NCBIfam" id="NF007139">
    <property type="entry name" value="PRK09585.1-3"/>
    <property type="match status" value="1"/>
</dbReference>
<dbReference type="EMBL" id="UGHD01000003">
    <property type="protein sequence ID" value="STO98218.1"/>
    <property type="molecule type" value="Genomic_DNA"/>
</dbReference>
<dbReference type="GO" id="GO:0009254">
    <property type="term" value="P:peptidoglycan turnover"/>
    <property type="evidence" value="ECO:0007669"/>
    <property type="project" value="UniProtKB-UniRule"/>
</dbReference>
<dbReference type="NCBIfam" id="NF007148">
    <property type="entry name" value="PRK09585.3-2"/>
    <property type="match status" value="1"/>
</dbReference>
<dbReference type="UniPathway" id="UPA00544"/>
<dbReference type="GO" id="GO:0016773">
    <property type="term" value="F:phosphotransferase activity, alcohol group as acceptor"/>
    <property type="evidence" value="ECO:0007669"/>
    <property type="project" value="UniProtKB-UniRule"/>
</dbReference>
<accession>A0A377J762</accession>
<dbReference type="GO" id="GO:0016301">
    <property type="term" value="F:kinase activity"/>
    <property type="evidence" value="ECO:0007669"/>
    <property type="project" value="UniProtKB-KW"/>
</dbReference>
<dbReference type="UniPathway" id="UPA00343"/>
<name>A0A377J762_GRIHO</name>
<comment type="pathway">
    <text evidence="1">Amino-sugar metabolism; 1,6-anhydro-N-acetylmuramate degradation.</text>
</comment>
<evidence type="ECO:0000313" key="3">
    <source>
        <dbReference type="Proteomes" id="UP000254512"/>
    </source>
</evidence>
<sequence>MYIGIMSGTSLDGIDIVAASFSNAGVALHHQAMYPFHEALKEQLIALSQGAPVTLEEIGTIDHFLGKTYAQSVNRFLQENALEARAITAIGCHGQTVFHKPTGPMPFTIQLGDANLIAALTGITTVADFRRKDMALGGQGAPLVPAFHQYLFGMKDTTTVVLNIGGIANISVLSPGNPVVGYDTGPGNMLMDSWVHQHLGKPYDKDGAWAASGATNQALLRQMLSDDYFALPAPKSTGRELFNHRWLEAQLNRFNESVKPEDVQATLLAFTAHSIANDVRRFGQGEVLVCGGGARNNALMAALQALLPDWQVMTTDDKGVDGDSLEALAFAWLAQQALEGKPGNLPDVTGASRPCRLGAIYYPD</sequence>
<dbReference type="RefSeq" id="WP_115660193.1">
    <property type="nucleotide sequence ID" value="NZ_UGHD01000003.1"/>
</dbReference>
<comment type="catalytic activity">
    <reaction evidence="1">
        <text>1,6-anhydro-N-acetyl-beta-muramate + ATP + H2O = N-acetyl-D-muramate 6-phosphate + ADP + H(+)</text>
        <dbReference type="Rhea" id="RHEA:24952"/>
        <dbReference type="ChEBI" id="CHEBI:15377"/>
        <dbReference type="ChEBI" id="CHEBI:15378"/>
        <dbReference type="ChEBI" id="CHEBI:30616"/>
        <dbReference type="ChEBI" id="CHEBI:58690"/>
        <dbReference type="ChEBI" id="CHEBI:58722"/>
        <dbReference type="ChEBI" id="CHEBI:456216"/>
        <dbReference type="EC" id="2.7.1.170"/>
    </reaction>
</comment>
<dbReference type="HAMAP" id="MF_01270">
    <property type="entry name" value="AnhMurNAc_kinase"/>
    <property type="match status" value="1"/>
</dbReference>
<keyword evidence="1" id="KW-0067">ATP-binding</keyword>
<comment type="function">
    <text evidence="1">Catalyzes the specific phosphorylation of 1,6-anhydro-N-acetylmuramic acid (anhMurNAc) with the simultaneous cleavage of the 1,6-anhydro ring, generating MurNAc-6-P. Is required for the utilization of anhMurNAc either imported from the medium or derived from its own cell wall murein, and thus plays a role in cell wall recycling.</text>
</comment>
<dbReference type="InterPro" id="IPR043129">
    <property type="entry name" value="ATPase_NBD"/>
</dbReference>
<evidence type="ECO:0000256" key="1">
    <source>
        <dbReference type="HAMAP-Rule" id="MF_01270"/>
    </source>
</evidence>
<keyword evidence="1 2" id="KW-0808">Transferase</keyword>
<dbReference type="GO" id="GO:0006040">
    <property type="term" value="P:amino sugar metabolic process"/>
    <property type="evidence" value="ECO:0007669"/>
    <property type="project" value="InterPro"/>
</dbReference>
<dbReference type="CDD" id="cd24050">
    <property type="entry name" value="ASKHA_NBD_ANMK"/>
    <property type="match status" value="1"/>
</dbReference>
<comment type="similarity">
    <text evidence="1">Belongs to the anhydro-N-acetylmuramic acid kinase family.</text>
</comment>
<dbReference type="GO" id="GO:0097175">
    <property type="term" value="P:1,6-anhydro-N-acetyl-beta-muramic acid catabolic process"/>
    <property type="evidence" value="ECO:0007669"/>
    <property type="project" value="UniProtKB-UniRule"/>
</dbReference>
<dbReference type="Proteomes" id="UP000254512">
    <property type="component" value="Unassembled WGS sequence"/>
</dbReference>
<dbReference type="STRING" id="673.AL542_01095"/>
<dbReference type="EC" id="2.7.1.170" evidence="1"/>
<protein>
    <recommendedName>
        <fullName evidence="1">Anhydro-N-acetylmuramic acid kinase</fullName>
        <ecNumber evidence="1">2.7.1.170</ecNumber>
    </recommendedName>
    <alternativeName>
        <fullName evidence="1">AnhMurNAc kinase</fullName>
    </alternativeName>
</protein>
<dbReference type="InterPro" id="IPR005338">
    <property type="entry name" value="Anhydro_N_Ac-Mur_kinase"/>
</dbReference>
<gene>
    <name evidence="1 2" type="primary">anmK</name>
    <name evidence="2" type="ORF">NCTC11645_03202</name>
</gene>
<reference evidence="2 3" key="1">
    <citation type="submission" date="2018-06" db="EMBL/GenBank/DDBJ databases">
        <authorList>
            <consortium name="Pathogen Informatics"/>
            <person name="Doyle S."/>
        </authorList>
    </citation>
    <scope>NUCLEOTIDE SEQUENCE [LARGE SCALE GENOMIC DNA]</scope>
    <source>
        <strain evidence="2 3">NCTC11645</strain>
    </source>
</reference>
<dbReference type="AlphaFoldDB" id="A0A377J762"/>
<comment type="pathway">
    <text evidence="1">Cell wall biogenesis; peptidoglycan recycling.</text>
</comment>
<dbReference type="SUPFAM" id="SSF53067">
    <property type="entry name" value="Actin-like ATPase domain"/>
    <property type="match status" value="1"/>
</dbReference>
<keyword evidence="1" id="KW-0547">Nucleotide-binding</keyword>